<organism evidence="8 9">
    <name type="scientific">Astyanax mexicanus</name>
    <name type="common">Blind cave fish</name>
    <name type="synonym">Astyanax fasciatus mexicanus</name>
    <dbReference type="NCBI Taxonomy" id="7994"/>
    <lineage>
        <taxon>Eukaryota</taxon>
        <taxon>Metazoa</taxon>
        <taxon>Chordata</taxon>
        <taxon>Craniata</taxon>
        <taxon>Vertebrata</taxon>
        <taxon>Euteleostomi</taxon>
        <taxon>Actinopterygii</taxon>
        <taxon>Neopterygii</taxon>
        <taxon>Teleostei</taxon>
        <taxon>Ostariophysi</taxon>
        <taxon>Characiformes</taxon>
        <taxon>Characoidei</taxon>
        <taxon>Acestrorhamphidae</taxon>
        <taxon>Acestrorhamphinae</taxon>
        <taxon>Astyanax</taxon>
    </lineage>
</organism>
<keyword evidence="2" id="KW-0430">Lectin</keyword>
<evidence type="ECO:0000256" key="2">
    <source>
        <dbReference type="ARBA" id="ARBA00022734"/>
    </source>
</evidence>
<keyword evidence="4" id="KW-1015">Disulfide bond</keyword>
<evidence type="ECO:0000313" key="9">
    <source>
        <dbReference type="Proteomes" id="UP000018467"/>
    </source>
</evidence>
<evidence type="ECO:0000259" key="7">
    <source>
        <dbReference type="PROSITE" id="PS51406"/>
    </source>
</evidence>
<reference evidence="8" key="4">
    <citation type="submission" date="2025-09" db="UniProtKB">
        <authorList>
            <consortium name="Ensembl"/>
        </authorList>
    </citation>
    <scope>IDENTIFICATION</scope>
</reference>
<dbReference type="InterPro" id="IPR014716">
    <property type="entry name" value="Fibrinogen_a/b/g_C_1"/>
</dbReference>
<dbReference type="GO" id="GO:0046872">
    <property type="term" value="F:metal ion binding"/>
    <property type="evidence" value="ECO:0007669"/>
    <property type="project" value="UniProtKB-KW"/>
</dbReference>
<reference evidence="9" key="2">
    <citation type="journal article" date="2014" name="Nat. Commun.">
        <title>The cavefish genome reveals candidate genes for eye loss.</title>
        <authorList>
            <person name="McGaugh S.E."/>
            <person name="Gross J.B."/>
            <person name="Aken B."/>
            <person name="Blin M."/>
            <person name="Borowsky R."/>
            <person name="Chalopin D."/>
            <person name="Hinaux H."/>
            <person name="Jeffery W.R."/>
            <person name="Keene A."/>
            <person name="Ma L."/>
            <person name="Minx P."/>
            <person name="Murphy D."/>
            <person name="O'Quin K.E."/>
            <person name="Retaux S."/>
            <person name="Rohner N."/>
            <person name="Searle S.M."/>
            <person name="Stahl B.A."/>
            <person name="Tabin C."/>
            <person name="Volff J.N."/>
            <person name="Yoshizawa M."/>
            <person name="Warren W.C."/>
        </authorList>
    </citation>
    <scope>NUCLEOTIDE SEQUENCE [LARGE SCALE GENOMIC DNA]</scope>
    <source>
        <strain evidence="9">female</strain>
    </source>
</reference>
<accession>W5KZM9</accession>
<dbReference type="Ensembl" id="ENSAMXT00000013041.2">
    <property type="protein sequence ID" value="ENSAMXP00000013041.2"/>
    <property type="gene ID" value="ENSAMXG00000012686.2"/>
</dbReference>
<evidence type="ECO:0000256" key="6">
    <source>
        <dbReference type="SAM" id="SignalP"/>
    </source>
</evidence>
<dbReference type="Gene3D" id="3.90.215.10">
    <property type="entry name" value="Gamma Fibrinogen, chain A, domain 1"/>
    <property type="match status" value="1"/>
</dbReference>
<reference evidence="9" key="1">
    <citation type="submission" date="2013-03" db="EMBL/GenBank/DDBJ databases">
        <authorList>
            <person name="Jeffery W."/>
            <person name="Warren W."/>
            <person name="Wilson R.K."/>
        </authorList>
    </citation>
    <scope>NUCLEOTIDE SEQUENCE</scope>
    <source>
        <strain evidence="9">female</strain>
    </source>
</reference>
<dbReference type="GO" id="GO:0005615">
    <property type="term" value="C:extracellular space"/>
    <property type="evidence" value="ECO:0007669"/>
    <property type="project" value="TreeGrafter"/>
</dbReference>
<dbReference type="HOGENOM" id="CLU_066147_0_0_1"/>
<dbReference type="Pfam" id="PF00147">
    <property type="entry name" value="Fibrinogen_C"/>
    <property type="match status" value="1"/>
</dbReference>
<dbReference type="PROSITE" id="PS51257">
    <property type="entry name" value="PROKAR_LIPOPROTEIN"/>
    <property type="match status" value="1"/>
</dbReference>
<dbReference type="PANTHER" id="PTHR16146:SF46">
    <property type="entry name" value="INTELECTIN-1A-RELATED"/>
    <property type="match status" value="1"/>
</dbReference>
<sequence>MLRGIFLICFFVLGCTLMGPSLVTGEEVTVKPILINGTYINPELGKYHARLRSLSQSCKDIKEKFGANTDGIYYLTTGNGVVYQAYCDMTTNGGGWTLVASVHENNMNGKCTLGDRWSSQQGSDPKRPDGDGTWANTATFGTAEGATSDDYKNPGYYDISGEDVSVWHIPNDVQLKDWTKDSILRYHTETKFLKENGGNLYHLFKKFPVRFDAGECNKDSGPTSPVVYDNGDNDKVKNFYGPSVRDQFEPGFVSFRVFNEEKAAMAMCSGIKPTGCHTEYYCIGGGGHFPEEAPRQCGDFTGFDWNGYGTHTGVSASKQITEAAVLIFYR</sequence>
<dbReference type="GeneTree" id="ENSGT00940000154757"/>
<dbReference type="NCBIfam" id="NF040941">
    <property type="entry name" value="GGGWT_bact"/>
    <property type="match status" value="1"/>
</dbReference>
<protein>
    <submittedName>
        <fullName evidence="8">Intelectin-like</fullName>
    </submittedName>
</protein>
<dbReference type="Proteomes" id="UP000018467">
    <property type="component" value="Unassembled WGS sequence"/>
</dbReference>
<evidence type="ECO:0000256" key="3">
    <source>
        <dbReference type="ARBA" id="ARBA00022837"/>
    </source>
</evidence>
<keyword evidence="9" id="KW-1185">Reference proteome</keyword>
<dbReference type="eggNOG" id="ENOG502QU6C">
    <property type="taxonomic scope" value="Eukaryota"/>
</dbReference>
<dbReference type="PANTHER" id="PTHR16146">
    <property type="entry name" value="INTELECTIN"/>
    <property type="match status" value="1"/>
</dbReference>
<evidence type="ECO:0000256" key="5">
    <source>
        <dbReference type="SAM" id="MobiDB-lite"/>
    </source>
</evidence>
<name>W5KZM9_ASTMX</name>
<evidence type="ECO:0000313" key="8">
    <source>
        <dbReference type="Ensembl" id="ENSAMXP00000013041.2"/>
    </source>
</evidence>
<dbReference type="AlphaFoldDB" id="W5KZM9"/>
<dbReference type="PROSITE" id="PS51406">
    <property type="entry name" value="FIBRINOGEN_C_2"/>
    <property type="match status" value="1"/>
</dbReference>
<dbReference type="SUPFAM" id="SSF56496">
    <property type="entry name" value="Fibrinogen C-terminal domain-like"/>
    <property type="match status" value="1"/>
</dbReference>
<keyword evidence="6" id="KW-0732">Signal</keyword>
<evidence type="ECO:0000256" key="4">
    <source>
        <dbReference type="ARBA" id="ARBA00023157"/>
    </source>
</evidence>
<feature type="region of interest" description="Disordered" evidence="5">
    <location>
        <begin position="113"/>
        <end position="134"/>
    </location>
</feature>
<dbReference type="GO" id="GO:0070492">
    <property type="term" value="F:oligosaccharide binding"/>
    <property type="evidence" value="ECO:0007669"/>
    <property type="project" value="TreeGrafter"/>
</dbReference>
<keyword evidence="3" id="KW-0106">Calcium</keyword>
<dbReference type="Bgee" id="ENSAMXG00000012686">
    <property type="expression patterns" value="Expressed in ovary and 5 other cell types or tissues"/>
</dbReference>
<dbReference type="InterPro" id="IPR036056">
    <property type="entry name" value="Fibrinogen-like_C"/>
</dbReference>
<evidence type="ECO:0000256" key="1">
    <source>
        <dbReference type="ARBA" id="ARBA00022723"/>
    </source>
</evidence>
<dbReference type="FunFam" id="3.90.215.10:FF:000015">
    <property type="entry name" value="Intelectin 2"/>
    <property type="match status" value="1"/>
</dbReference>
<reference evidence="8" key="3">
    <citation type="submission" date="2025-08" db="UniProtKB">
        <authorList>
            <consortium name="Ensembl"/>
        </authorList>
    </citation>
    <scope>IDENTIFICATION</scope>
</reference>
<dbReference type="InParanoid" id="W5KZM9"/>
<feature type="domain" description="Fibrinogen C-terminal" evidence="7">
    <location>
        <begin position="49"/>
        <end position="109"/>
    </location>
</feature>
<dbReference type="InterPro" id="IPR002181">
    <property type="entry name" value="Fibrinogen_a/b/g_C_dom"/>
</dbReference>
<proteinExistence type="predicted"/>
<keyword evidence="1" id="KW-0479">Metal-binding</keyword>